<evidence type="ECO:0000313" key="2">
    <source>
        <dbReference type="Proteomes" id="UP000192042"/>
    </source>
</evidence>
<evidence type="ECO:0008006" key="3">
    <source>
        <dbReference type="Google" id="ProtNLM"/>
    </source>
</evidence>
<sequence length="165" mass="18613">MERTLQVLNELKRDGILSRYAIGGAMGAMFYIEPLLTFDLDIIVLLPETKGGLLTLAPLYEALRIKGYAEEGECVVIEGVPVQFLPAYNALLEEALQNARTMSYESTSTQVLGAEHLVAICLQTGRTKDRERVRILQEEADLDSEYLGEILRRHQLEGKWKEWTA</sequence>
<organism evidence="1 2">
    <name type="scientific">Nitrospira japonica</name>
    <dbReference type="NCBI Taxonomy" id="1325564"/>
    <lineage>
        <taxon>Bacteria</taxon>
        <taxon>Pseudomonadati</taxon>
        <taxon>Nitrospirota</taxon>
        <taxon>Nitrospiria</taxon>
        <taxon>Nitrospirales</taxon>
        <taxon>Nitrospiraceae</taxon>
        <taxon>Nitrospira</taxon>
    </lineage>
</organism>
<name>A0A1W1I9F1_9BACT</name>
<reference evidence="1 2" key="1">
    <citation type="submission" date="2017-03" db="EMBL/GenBank/DDBJ databases">
        <authorList>
            <person name="Afonso C.L."/>
            <person name="Miller P.J."/>
            <person name="Scott M.A."/>
            <person name="Spackman E."/>
            <person name="Goraichik I."/>
            <person name="Dimitrov K.M."/>
            <person name="Suarez D.L."/>
            <person name="Swayne D.E."/>
        </authorList>
    </citation>
    <scope>NUCLEOTIDE SEQUENCE [LARGE SCALE GENOMIC DNA]</scope>
    <source>
        <strain evidence="1">Genome sequencing of Nitrospira japonica strain NJ11</strain>
    </source>
</reference>
<keyword evidence="2" id="KW-1185">Reference proteome</keyword>
<dbReference type="STRING" id="1325564.NSJP_3266"/>
<accession>A0A1W1I9F1</accession>
<dbReference type="KEGG" id="nja:NSJP_3266"/>
<dbReference type="SUPFAM" id="SSF81301">
    <property type="entry name" value="Nucleotidyltransferase"/>
    <property type="match status" value="1"/>
</dbReference>
<dbReference type="AlphaFoldDB" id="A0A1W1I9F1"/>
<dbReference type="Proteomes" id="UP000192042">
    <property type="component" value="Chromosome I"/>
</dbReference>
<dbReference type="InterPro" id="IPR043519">
    <property type="entry name" value="NT_sf"/>
</dbReference>
<gene>
    <name evidence="1" type="ORF">NSJP_3266</name>
</gene>
<dbReference type="OrthoDB" id="3078360at2"/>
<evidence type="ECO:0000313" key="1">
    <source>
        <dbReference type="EMBL" id="SLM49433.1"/>
    </source>
</evidence>
<dbReference type="EMBL" id="LT828648">
    <property type="protein sequence ID" value="SLM49433.1"/>
    <property type="molecule type" value="Genomic_DNA"/>
</dbReference>
<dbReference type="RefSeq" id="WP_080887655.1">
    <property type="nucleotide sequence ID" value="NZ_LT828648.1"/>
</dbReference>
<protein>
    <recommendedName>
        <fullName evidence="3">Nucleotidyltransferase</fullName>
    </recommendedName>
</protein>
<proteinExistence type="predicted"/>